<dbReference type="RefSeq" id="WP_103726196.1">
    <property type="nucleotide sequence ID" value="NZ_PQNY01000009.1"/>
</dbReference>
<protein>
    <submittedName>
        <fullName evidence="1">Uncharacterized protein</fullName>
    </submittedName>
</protein>
<dbReference type="EMBL" id="PQNY01000009">
    <property type="protein sequence ID" value="POS01601.1"/>
    <property type="molecule type" value="Genomic_DNA"/>
</dbReference>
<accession>A0A2S4N7G8</accession>
<gene>
    <name evidence="1" type="ORF">Q361_10961</name>
</gene>
<name>A0A2S4N7G8_9FLAO</name>
<keyword evidence="2" id="KW-1185">Reference proteome</keyword>
<evidence type="ECO:0000313" key="2">
    <source>
        <dbReference type="Proteomes" id="UP000237056"/>
    </source>
</evidence>
<reference evidence="1 2" key="1">
    <citation type="submission" date="2018-01" db="EMBL/GenBank/DDBJ databases">
        <title>Genomic Encyclopedia of Type Strains, Phase I: the one thousand microbial genomes (KMG-I) project.</title>
        <authorList>
            <person name="Goeker M."/>
        </authorList>
    </citation>
    <scope>NUCLEOTIDE SEQUENCE [LARGE SCALE GENOMIC DNA]</scope>
    <source>
        <strain evidence="1 2">DSM 17960</strain>
    </source>
</reference>
<dbReference type="AlphaFoldDB" id="A0A2S4N7G8"/>
<sequence>MENKEIWIESIYKLSDTINSVEFTQNDRQTLYGLYYTKKNSIGKSEILKMAATILILITLNLICIQKIQNSKNSDAVKGIYENYLNNQ</sequence>
<organism evidence="1 2">
    <name type="scientific">Flavobacterium croceum DSM 17960</name>
    <dbReference type="NCBI Taxonomy" id="1121886"/>
    <lineage>
        <taxon>Bacteria</taxon>
        <taxon>Pseudomonadati</taxon>
        <taxon>Bacteroidota</taxon>
        <taxon>Flavobacteriia</taxon>
        <taxon>Flavobacteriales</taxon>
        <taxon>Flavobacteriaceae</taxon>
        <taxon>Flavobacterium</taxon>
    </lineage>
</organism>
<comment type="caution">
    <text evidence="1">The sequence shown here is derived from an EMBL/GenBank/DDBJ whole genome shotgun (WGS) entry which is preliminary data.</text>
</comment>
<evidence type="ECO:0000313" key="1">
    <source>
        <dbReference type="EMBL" id="POS01601.1"/>
    </source>
</evidence>
<dbReference type="Proteomes" id="UP000237056">
    <property type="component" value="Unassembled WGS sequence"/>
</dbReference>
<proteinExistence type="predicted"/>